<evidence type="ECO:0000256" key="3">
    <source>
        <dbReference type="ARBA" id="ARBA00004496"/>
    </source>
</evidence>
<dbReference type="InterPro" id="IPR016167">
    <property type="entry name" value="FAD-bd_PCMH_sub1"/>
</dbReference>
<feature type="domain" description="FAD-binding PCMH-type" evidence="17">
    <location>
        <begin position="31"/>
        <end position="197"/>
    </location>
</feature>
<dbReference type="AlphaFoldDB" id="E0RUG2"/>
<keyword evidence="14 16" id="KW-0961">Cell wall biogenesis/degradation</keyword>
<comment type="pathway">
    <text evidence="4 16">Cell wall biogenesis; peptidoglycan biosynthesis.</text>
</comment>
<dbReference type="EMBL" id="CP001810">
    <property type="protein sequence ID" value="ADL32852.1"/>
    <property type="molecule type" value="Genomic_DNA"/>
</dbReference>
<evidence type="ECO:0000259" key="17">
    <source>
        <dbReference type="PROSITE" id="PS51387"/>
    </source>
</evidence>
<feature type="active site" evidence="16">
    <location>
        <position position="176"/>
    </location>
</feature>
<keyword evidence="8 16" id="KW-0274">FAD</keyword>
<feature type="active site" evidence="16">
    <location>
        <position position="296"/>
    </location>
</feature>
<evidence type="ECO:0000256" key="8">
    <source>
        <dbReference type="ARBA" id="ARBA00022827"/>
    </source>
</evidence>
<dbReference type="Gene3D" id="3.30.43.10">
    <property type="entry name" value="Uridine Diphospho-n-acetylenolpyruvylglucosamine Reductase, domain 2"/>
    <property type="match status" value="1"/>
</dbReference>
<accession>E0RUG2</accession>
<dbReference type="InterPro" id="IPR003170">
    <property type="entry name" value="MurB"/>
</dbReference>
<dbReference type="PANTHER" id="PTHR21071">
    <property type="entry name" value="UDP-N-ACETYLENOLPYRUVOYLGLUCOSAMINE REDUCTASE"/>
    <property type="match status" value="1"/>
</dbReference>
<dbReference type="GO" id="GO:0071949">
    <property type="term" value="F:FAD binding"/>
    <property type="evidence" value="ECO:0007669"/>
    <property type="project" value="InterPro"/>
</dbReference>
<keyword evidence="13 16" id="KW-0131">Cell cycle</keyword>
<evidence type="ECO:0000256" key="15">
    <source>
        <dbReference type="ARBA" id="ARBA00048914"/>
    </source>
</evidence>
<dbReference type="InterPro" id="IPR016169">
    <property type="entry name" value="FAD-bd_PCMH_sub2"/>
</dbReference>
<evidence type="ECO:0000313" key="19">
    <source>
        <dbReference type="Proteomes" id="UP000001299"/>
    </source>
</evidence>
<sequence length="303" mass="33203">MNHDIIEALKQIDSDLEMNINEKMSRHTTFKTGGPASLFIRPDSLEQLKKVVALLKRAEVSYFILGNGSNLLVSDKGYDGAIISTDKFTDIRLEDEKTIYAEAGVKNSAIAAFARDNSLTGFEFAAGIPGSLGGAVIMNAGAYGGEMKLIVKEVRALSPQGEIIRLDNEALRFDYRTSALKGKDFIVISALLELEKGDKDEISAQMNELALKRKEKQPLEYPSAGSTFKRPEGYFAGKLIEDSGLRGYTVGGAMVSDKHCGFVINKGEATSKDIYTLILNVQNTVYEKFGVRLEPEVILLGKF</sequence>
<dbReference type="GO" id="GO:0008360">
    <property type="term" value="P:regulation of cell shape"/>
    <property type="evidence" value="ECO:0007669"/>
    <property type="project" value="UniProtKB-KW"/>
</dbReference>
<dbReference type="GO" id="GO:0071555">
    <property type="term" value="P:cell wall organization"/>
    <property type="evidence" value="ECO:0007669"/>
    <property type="project" value="UniProtKB-KW"/>
</dbReference>
<evidence type="ECO:0000256" key="10">
    <source>
        <dbReference type="ARBA" id="ARBA00022960"/>
    </source>
</evidence>
<evidence type="ECO:0000256" key="7">
    <source>
        <dbReference type="ARBA" id="ARBA00022630"/>
    </source>
</evidence>
<keyword evidence="7 16" id="KW-0285">Flavoprotein</keyword>
<dbReference type="Pfam" id="PF02873">
    <property type="entry name" value="MurB_C"/>
    <property type="match status" value="1"/>
</dbReference>
<dbReference type="SUPFAM" id="SSF56176">
    <property type="entry name" value="FAD-binding/transporter-associated domain-like"/>
    <property type="match status" value="1"/>
</dbReference>
<feature type="active site" description="Proton donor" evidence="16">
    <location>
        <position position="226"/>
    </location>
</feature>
<dbReference type="GO" id="GO:0005829">
    <property type="term" value="C:cytosol"/>
    <property type="evidence" value="ECO:0007669"/>
    <property type="project" value="TreeGrafter"/>
</dbReference>
<keyword evidence="6 16" id="KW-0132">Cell division</keyword>
<dbReference type="InterPro" id="IPR011601">
    <property type="entry name" value="MurB_C"/>
</dbReference>
<keyword evidence="10 16" id="KW-0133">Cell shape</keyword>
<dbReference type="InterPro" id="IPR016166">
    <property type="entry name" value="FAD-bd_PCMH"/>
</dbReference>
<dbReference type="InterPro" id="IPR036635">
    <property type="entry name" value="MurB_C_sf"/>
</dbReference>
<dbReference type="eggNOG" id="COG0812">
    <property type="taxonomic scope" value="Bacteria"/>
</dbReference>
<proteinExistence type="inferred from homology"/>
<dbReference type="PROSITE" id="PS51387">
    <property type="entry name" value="FAD_PCMH"/>
    <property type="match status" value="1"/>
</dbReference>
<evidence type="ECO:0000256" key="16">
    <source>
        <dbReference type="HAMAP-Rule" id="MF_00037"/>
    </source>
</evidence>
<dbReference type="GO" id="GO:0009252">
    <property type="term" value="P:peptidoglycan biosynthetic process"/>
    <property type="evidence" value="ECO:0007669"/>
    <property type="project" value="UniProtKB-UniRule"/>
</dbReference>
<gene>
    <name evidence="16 18" type="primary">murB</name>
    <name evidence="18" type="ordered locus">bpr_I0101</name>
</gene>
<dbReference type="Gene3D" id="3.90.78.10">
    <property type="entry name" value="UDP-N-acetylenolpyruvoylglucosamine reductase, C-terminal domain"/>
    <property type="match status" value="1"/>
</dbReference>
<name>E0RUG2_BUTPB</name>
<evidence type="ECO:0000256" key="6">
    <source>
        <dbReference type="ARBA" id="ARBA00022618"/>
    </source>
</evidence>
<dbReference type="HOGENOM" id="CLU_035304_1_1_9"/>
<dbReference type="GO" id="GO:0051301">
    <property type="term" value="P:cell division"/>
    <property type="evidence" value="ECO:0007669"/>
    <property type="project" value="UniProtKB-KW"/>
</dbReference>
<keyword evidence="9 16" id="KW-0521">NADP</keyword>
<dbReference type="PANTHER" id="PTHR21071:SF4">
    <property type="entry name" value="UDP-N-ACETYLENOLPYRUVOYLGLUCOSAMINE REDUCTASE"/>
    <property type="match status" value="1"/>
</dbReference>
<dbReference type="GO" id="GO:0008762">
    <property type="term" value="F:UDP-N-acetylmuramate dehydrogenase activity"/>
    <property type="evidence" value="ECO:0007669"/>
    <property type="project" value="UniProtKB-UniRule"/>
</dbReference>
<dbReference type="NCBIfam" id="TIGR00179">
    <property type="entry name" value="murB"/>
    <property type="match status" value="1"/>
</dbReference>
<protein>
    <recommendedName>
        <fullName evidence="16">UDP-N-acetylenolpyruvoylglucosamine reductase</fullName>
        <ecNumber evidence="16">1.3.1.98</ecNumber>
    </recommendedName>
    <alternativeName>
        <fullName evidence="16">UDP-N-acetylmuramate dehydrogenase</fullName>
    </alternativeName>
</protein>
<evidence type="ECO:0000256" key="1">
    <source>
        <dbReference type="ARBA" id="ARBA00001974"/>
    </source>
</evidence>
<keyword evidence="5 16" id="KW-0963">Cytoplasm</keyword>
<keyword evidence="12 16" id="KW-0560">Oxidoreductase</keyword>
<dbReference type="InterPro" id="IPR036318">
    <property type="entry name" value="FAD-bd_PCMH-like_sf"/>
</dbReference>
<evidence type="ECO:0000256" key="9">
    <source>
        <dbReference type="ARBA" id="ARBA00022857"/>
    </source>
</evidence>
<dbReference type="UniPathway" id="UPA00219"/>
<dbReference type="EC" id="1.3.1.98" evidence="16"/>
<dbReference type="Gene3D" id="3.30.465.10">
    <property type="match status" value="1"/>
</dbReference>
<dbReference type="HAMAP" id="MF_00037">
    <property type="entry name" value="MurB"/>
    <property type="match status" value="1"/>
</dbReference>
<evidence type="ECO:0000256" key="2">
    <source>
        <dbReference type="ARBA" id="ARBA00003921"/>
    </source>
</evidence>
<dbReference type="STRING" id="515622.bpr_I0101"/>
<evidence type="ECO:0000256" key="5">
    <source>
        <dbReference type="ARBA" id="ARBA00022490"/>
    </source>
</evidence>
<evidence type="ECO:0000256" key="12">
    <source>
        <dbReference type="ARBA" id="ARBA00023002"/>
    </source>
</evidence>
<reference evidence="18 19" key="1">
    <citation type="journal article" date="2010" name="PLoS ONE">
        <title>The glycobiome of the rumen bacterium Butyrivibrio proteoclasticus B316(T) highlights adaptation to a polysaccharide-rich environment.</title>
        <authorList>
            <person name="Kelly W.J."/>
            <person name="Leahy S.C."/>
            <person name="Altermann E."/>
            <person name="Yeoman C.J."/>
            <person name="Dunne J.C."/>
            <person name="Kong Z."/>
            <person name="Pacheco D.M."/>
            <person name="Li D."/>
            <person name="Noel S.J."/>
            <person name="Moon C.D."/>
            <person name="Cookson A.L."/>
            <person name="Attwood G.T."/>
        </authorList>
    </citation>
    <scope>NUCLEOTIDE SEQUENCE [LARGE SCALE GENOMIC DNA]</scope>
    <source>
        <strain evidence="19">ATCC 51982 / DSM 14932 / B316</strain>
    </source>
</reference>
<evidence type="ECO:0000256" key="13">
    <source>
        <dbReference type="ARBA" id="ARBA00023306"/>
    </source>
</evidence>
<dbReference type="RefSeq" id="WP_013279511.1">
    <property type="nucleotide sequence ID" value="NC_014387.1"/>
</dbReference>
<organism evidence="18 19">
    <name type="scientific">Butyrivibrio proteoclasticus (strain ATCC 51982 / DSM 14932 / B316)</name>
    <name type="common">Clostridium proteoclasticum</name>
    <dbReference type="NCBI Taxonomy" id="515622"/>
    <lineage>
        <taxon>Bacteria</taxon>
        <taxon>Bacillati</taxon>
        <taxon>Bacillota</taxon>
        <taxon>Clostridia</taxon>
        <taxon>Lachnospirales</taxon>
        <taxon>Lachnospiraceae</taxon>
        <taxon>Butyrivibrio</taxon>
    </lineage>
</organism>
<dbReference type="KEGG" id="bpb:bpr_I0101"/>
<dbReference type="Pfam" id="PF01565">
    <property type="entry name" value="FAD_binding_4"/>
    <property type="match status" value="1"/>
</dbReference>
<evidence type="ECO:0000256" key="4">
    <source>
        <dbReference type="ARBA" id="ARBA00004752"/>
    </source>
</evidence>
<evidence type="ECO:0000256" key="11">
    <source>
        <dbReference type="ARBA" id="ARBA00022984"/>
    </source>
</evidence>
<comment type="function">
    <text evidence="2 16">Cell wall formation.</text>
</comment>
<evidence type="ECO:0000313" key="18">
    <source>
        <dbReference type="EMBL" id="ADL32852.1"/>
    </source>
</evidence>
<comment type="cofactor">
    <cofactor evidence="1 16">
        <name>FAD</name>
        <dbReference type="ChEBI" id="CHEBI:57692"/>
    </cofactor>
</comment>
<dbReference type="InterPro" id="IPR006094">
    <property type="entry name" value="Oxid_FAD_bind_N"/>
</dbReference>
<comment type="similarity">
    <text evidence="16">Belongs to the MurB family.</text>
</comment>
<keyword evidence="19" id="KW-1185">Reference proteome</keyword>
<dbReference type="SUPFAM" id="SSF56194">
    <property type="entry name" value="Uridine diphospho-N-Acetylenolpyruvylglucosamine reductase, MurB, C-terminal domain"/>
    <property type="match status" value="1"/>
</dbReference>
<comment type="subcellular location">
    <subcellularLocation>
        <location evidence="3 16">Cytoplasm</location>
    </subcellularLocation>
</comment>
<keyword evidence="11 16" id="KW-0573">Peptidoglycan synthesis</keyword>
<dbReference type="NCBIfam" id="NF010480">
    <property type="entry name" value="PRK13905.1"/>
    <property type="match status" value="1"/>
</dbReference>
<comment type="catalytic activity">
    <reaction evidence="15 16">
        <text>UDP-N-acetyl-alpha-D-muramate + NADP(+) = UDP-N-acetyl-3-O-(1-carboxyvinyl)-alpha-D-glucosamine + NADPH + H(+)</text>
        <dbReference type="Rhea" id="RHEA:12248"/>
        <dbReference type="ChEBI" id="CHEBI:15378"/>
        <dbReference type="ChEBI" id="CHEBI:57783"/>
        <dbReference type="ChEBI" id="CHEBI:58349"/>
        <dbReference type="ChEBI" id="CHEBI:68483"/>
        <dbReference type="ChEBI" id="CHEBI:70757"/>
        <dbReference type="EC" id="1.3.1.98"/>
    </reaction>
</comment>
<dbReference type="Proteomes" id="UP000001299">
    <property type="component" value="Chromosome 1"/>
</dbReference>
<evidence type="ECO:0000256" key="14">
    <source>
        <dbReference type="ARBA" id="ARBA00023316"/>
    </source>
</evidence>